<dbReference type="OrthoDB" id="9789813at2"/>
<evidence type="ECO:0000313" key="2">
    <source>
        <dbReference type="Proteomes" id="UP000266292"/>
    </source>
</evidence>
<dbReference type="KEGG" id="pact:CA264_05395"/>
<name>A0A1X9YPX9_9BACT</name>
<dbReference type="STRING" id="709015.GCA_000472485_01077"/>
<accession>A0A1X9YPX9</accession>
<reference evidence="2" key="1">
    <citation type="submission" date="2017-05" db="EMBL/GenBank/DDBJ databases">
        <authorList>
            <person name="Ray J."/>
            <person name="Price M."/>
            <person name="Deutschbauer A."/>
        </authorList>
    </citation>
    <scope>NUCLEOTIDE SEQUENCE [LARGE SCALE GENOMIC DNA]</scope>
    <source>
        <strain evidence="2">DSM 19842</strain>
    </source>
</reference>
<dbReference type="Proteomes" id="UP000266292">
    <property type="component" value="Chromosome"/>
</dbReference>
<dbReference type="SUPFAM" id="SSF142906">
    <property type="entry name" value="YjbR-like"/>
    <property type="match status" value="1"/>
</dbReference>
<dbReference type="InterPro" id="IPR007351">
    <property type="entry name" value="YjbR"/>
</dbReference>
<dbReference type="PANTHER" id="PTHR35145:SF1">
    <property type="entry name" value="CYTOPLASMIC PROTEIN"/>
    <property type="match status" value="1"/>
</dbReference>
<protein>
    <submittedName>
        <fullName evidence="1">MmcQ-like protein</fullName>
    </submittedName>
</protein>
<dbReference type="Pfam" id="PF04237">
    <property type="entry name" value="YjbR"/>
    <property type="match status" value="1"/>
</dbReference>
<dbReference type="AlphaFoldDB" id="A0A1X9YPX9"/>
<sequence>MNIEEFREYCLSKPGAAEETPFDEDTLVFKVCGKIFALCSIAAFGEGVNLKCAPERALELRERYAQVKPGYHMNKAHWNTVLPEAGLPDELLRQWVDDSYRLVAAKLNKAQKLELGLGLTA</sequence>
<gene>
    <name evidence="1" type="ORF">CA264_05395</name>
</gene>
<dbReference type="RefSeq" id="WP_025605265.1">
    <property type="nucleotide sequence ID" value="NZ_CP021235.1"/>
</dbReference>
<proteinExistence type="predicted"/>
<dbReference type="EMBL" id="CP021235">
    <property type="protein sequence ID" value="ARS34919.1"/>
    <property type="molecule type" value="Genomic_DNA"/>
</dbReference>
<dbReference type="InterPro" id="IPR058532">
    <property type="entry name" value="YjbR/MT2646/Rv2570-like"/>
</dbReference>
<keyword evidence="2" id="KW-1185">Reference proteome</keyword>
<dbReference type="Gene3D" id="3.90.1150.30">
    <property type="match status" value="1"/>
</dbReference>
<evidence type="ECO:0000313" key="1">
    <source>
        <dbReference type="EMBL" id="ARS34919.1"/>
    </source>
</evidence>
<organism evidence="1 2">
    <name type="scientific">Pontibacter actiniarum</name>
    <dbReference type="NCBI Taxonomy" id="323450"/>
    <lineage>
        <taxon>Bacteria</taxon>
        <taxon>Pseudomonadati</taxon>
        <taxon>Bacteroidota</taxon>
        <taxon>Cytophagia</taxon>
        <taxon>Cytophagales</taxon>
        <taxon>Hymenobacteraceae</taxon>
        <taxon>Pontibacter</taxon>
    </lineage>
</organism>
<dbReference type="InterPro" id="IPR038056">
    <property type="entry name" value="YjbR-like_sf"/>
</dbReference>
<dbReference type="PANTHER" id="PTHR35145">
    <property type="entry name" value="CYTOPLASMIC PROTEIN-RELATED"/>
    <property type="match status" value="1"/>
</dbReference>